<dbReference type="OrthoDB" id="5856787at2759"/>
<sequence>MLPEAVLITMLSRFQNSCFTLIGDSKQLPPYVGTQAIPLAVDLCSQSALDIVNRRGNTPTCSIQIVYRPHVRMMELNSEVLYNGTLICATPAERRMALLQRMHMPNPSIPVAFIDVRGEAIQSVTRSYRNEAEAQAVTVPVRKLLSKGFHGQEIMVIALYKDQKLLCEQLLASMGVSVGTVDSEQGAEQSVVILCTTRTTVPSSSSLAFFCDPRRLNVALSRACDGLFVTGSSSCLRRLPIWENVIQWCESHKLIVPMEFFDDLLPYPQN</sequence>
<dbReference type="Gene3D" id="3.40.50.300">
    <property type="entry name" value="P-loop containing nucleotide triphosphate hydrolases"/>
    <property type="match status" value="1"/>
</dbReference>
<dbReference type="Pfam" id="PF13087">
    <property type="entry name" value="AAA_12"/>
    <property type="match status" value="1"/>
</dbReference>
<feature type="domain" description="DNA2/NAM7 helicase-like C-terminal" evidence="5">
    <location>
        <begin position="46"/>
        <end position="233"/>
    </location>
</feature>
<dbReference type="GO" id="GO:0016787">
    <property type="term" value="F:hydrolase activity"/>
    <property type="evidence" value="ECO:0007669"/>
    <property type="project" value="UniProtKB-KW"/>
</dbReference>
<dbReference type="InterPro" id="IPR047187">
    <property type="entry name" value="SF1_C_Upf1"/>
</dbReference>
<dbReference type="InterPro" id="IPR027417">
    <property type="entry name" value="P-loop_NTPase"/>
</dbReference>
<dbReference type="PANTHER" id="PTHR43788">
    <property type="entry name" value="DNA2/NAM7 HELICASE FAMILY MEMBER"/>
    <property type="match status" value="1"/>
</dbReference>
<dbReference type="InterPro" id="IPR050534">
    <property type="entry name" value="Coronavir_polyprotein_1ab"/>
</dbReference>
<evidence type="ECO:0000256" key="1">
    <source>
        <dbReference type="ARBA" id="ARBA00022741"/>
    </source>
</evidence>
<keyword evidence="3" id="KW-0347">Helicase</keyword>
<keyword evidence="2" id="KW-0378">Hydrolase</keyword>
<keyword evidence="1" id="KW-0547">Nucleotide-binding</keyword>
<protein>
    <recommendedName>
        <fullName evidence="5">DNA2/NAM7 helicase-like C-terminal domain-containing protein</fullName>
    </recommendedName>
</protein>
<accession>A0A368GQR3</accession>
<dbReference type="GO" id="GO:0005524">
    <property type="term" value="F:ATP binding"/>
    <property type="evidence" value="ECO:0007669"/>
    <property type="project" value="UniProtKB-KW"/>
</dbReference>
<evidence type="ECO:0000259" key="5">
    <source>
        <dbReference type="Pfam" id="PF13087"/>
    </source>
</evidence>
<evidence type="ECO:0000256" key="3">
    <source>
        <dbReference type="ARBA" id="ARBA00022806"/>
    </source>
</evidence>
<dbReference type="PANTHER" id="PTHR43788:SF16">
    <property type="entry name" value="HELICASE WITH ZINC FINGER 2"/>
    <property type="match status" value="1"/>
</dbReference>
<evidence type="ECO:0000256" key="4">
    <source>
        <dbReference type="ARBA" id="ARBA00022840"/>
    </source>
</evidence>
<dbReference type="STRING" id="29170.A0A368GQR3"/>
<reference evidence="6 7" key="1">
    <citation type="submission" date="2014-10" db="EMBL/GenBank/DDBJ databases">
        <title>Draft genome of the hookworm Ancylostoma caninum.</title>
        <authorList>
            <person name="Mitreva M."/>
        </authorList>
    </citation>
    <scope>NUCLEOTIDE SEQUENCE [LARGE SCALE GENOMIC DNA]</scope>
    <source>
        <strain evidence="6 7">Baltimore</strain>
    </source>
</reference>
<dbReference type="EMBL" id="JOJR01000103">
    <property type="protein sequence ID" value="RCN45365.1"/>
    <property type="molecule type" value="Genomic_DNA"/>
</dbReference>
<keyword evidence="4" id="KW-0067">ATP-binding</keyword>
<proteinExistence type="predicted"/>
<evidence type="ECO:0000313" key="7">
    <source>
        <dbReference type="Proteomes" id="UP000252519"/>
    </source>
</evidence>
<gene>
    <name evidence="6" type="ORF">ANCCAN_08586</name>
</gene>
<dbReference type="AlphaFoldDB" id="A0A368GQR3"/>
<dbReference type="Proteomes" id="UP000252519">
    <property type="component" value="Unassembled WGS sequence"/>
</dbReference>
<dbReference type="SUPFAM" id="SSF52540">
    <property type="entry name" value="P-loop containing nucleoside triphosphate hydrolases"/>
    <property type="match status" value="1"/>
</dbReference>
<organism evidence="6 7">
    <name type="scientific">Ancylostoma caninum</name>
    <name type="common">Dog hookworm</name>
    <dbReference type="NCBI Taxonomy" id="29170"/>
    <lineage>
        <taxon>Eukaryota</taxon>
        <taxon>Metazoa</taxon>
        <taxon>Ecdysozoa</taxon>
        <taxon>Nematoda</taxon>
        <taxon>Chromadorea</taxon>
        <taxon>Rhabditida</taxon>
        <taxon>Rhabditina</taxon>
        <taxon>Rhabditomorpha</taxon>
        <taxon>Strongyloidea</taxon>
        <taxon>Ancylostomatidae</taxon>
        <taxon>Ancylostomatinae</taxon>
        <taxon>Ancylostoma</taxon>
    </lineage>
</organism>
<name>A0A368GQR3_ANCCA</name>
<dbReference type="InterPro" id="IPR041679">
    <property type="entry name" value="DNA2/NAM7-like_C"/>
</dbReference>
<comment type="caution">
    <text evidence="6">The sequence shown here is derived from an EMBL/GenBank/DDBJ whole genome shotgun (WGS) entry which is preliminary data.</text>
</comment>
<evidence type="ECO:0000313" key="6">
    <source>
        <dbReference type="EMBL" id="RCN45365.1"/>
    </source>
</evidence>
<dbReference type="CDD" id="cd18808">
    <property type="entry name" value="SF1_C_Upf1"/>
    <property type="match status" value="1"/>
</dbReference>
<evidence type="ECO:0000256" key="2">
    <source>
        <dbReference type="ARBA" id="ARBA00022801"/>
    </source>
</evidence>
<dbReference type="GO" id="GO:0043139">
    <property type="term" value="F:5'-3' DNA helicase activity"/>
    <property type="evidence" value="ECO:0007669"/>
    <property type="project" value="TreeGrafter"/>
</dbReference>
<keyword evidence="7" id="KW-1185">Reference proteome</keyword>